<sequence length="259" mass="27546">MLEVKNVISNAPPNYLGKPVLPIKGLSEKQWSDVCRIGQILDAEYACRRETLIKRVDCTVQSFKWSDRAKLKLEEIEAAYSPLRAAMQVSPWGDVVPYLLAARDVQLLRLEKTSGSAAREFTSCPLNRILMAGQVPDRGGRTWEVEAPLPEMPAFQKRRVGSGRGGGRGRGGRGGDGRGGGGHGGYSGGIASGAGGAGGRAGSGRGGADGTIGSESFGSRPPSGISFGAQDIQNPIQIDLSFQVSFIQLLFPSWLYILL</sequence>
<evidence type="ECO:0000313" key="5">
    <source>
        <dbReference type="WBParaSite" id="TTAC_0000439301-mRNA-1"/>
    </source>
</evidence>
<comment type="similarity">
    <text evidence="1">Belongs to the FAM98 family.</text>
</comment>
<gene>
    <name evidence="3" type="ORF">TTAC_LOCUS4376</name>
</gene>
<dbReference type="EMBL" id="UYWX01004269">
    <property type="protein sequence ID" value="VDM24796.1"/>
    <property type="molecule type" value="Genomic_DNA"/>
</dbReference>
<evidence type="ECO:0000313" key="3">
    <source>
        <dbReference type="EMBL" id="VDM24796.1"/>
    </source>
</evidence>
<evidence type="ECO:0000256" key="1">
    <source>
        <dbReference type="ARBA" id="ARBA00007218"/>
    </source>
</evidence>
<dbReference type="Pfam" id="PF10239">
    <property type="entry name" value="DUF2465"/>
    <property type="match status" value="1"/>
</dbReference>
<protein>
    <submittedName>
        <fullName evidence="5">Protein FAM98B</fullName>
    </submittedName>
</protein>
<dbReference type="PANTHER" id="PTHR31353:SF1">
    <property type="entry name" value="PROTEIN FAM98B"/>
    <property type="match status" value="1"/>
</dbReference>
<accession>A0A0R3WUF3</accession>
<evidence type="ECO:0000256" key="2">
    <source>
        <dbReference type="SAM" id="MobiDB-lite"/>
    </source>
</evidence>
<dbReference type="OrthoDB" id="512356at2759"/>
<reference evidence="5" key="1">
    <citation type="submission" date="2017-02" db="UniProtKB">
        <authorList>
            <consortium name="WormBaseParasite"/>
        </authorList>
    </citation>
    <scope>IDENTIFICATION</scope>
</reference>
<dbReference type="WBParaSite" id="TTAC_0000439301-mRNA-1">
    <property type="protein sequence ID" value="TTAC_0000439301-mRNA-1"/>
    <property type="gene ID" value="TTAC_0000439301"/>
</dbReference>
<dbReference type="GO" id="GO:0072669">
    <property type="term" value="C:tRNA-splicing ligase complex"/>
    <property type="evidence" value="ECO:0007669"/>
    <property type="project" value="TreeGrafter"/>
</dbReference>
<evidence type="ECO:0000313" key="4">
    <source>
        <dbReference type="Proteomes" id="UP000274429"/>
    </source>
</evidence>
<feature type="compositionally biased region" description="Gly residues" evidence="2">
    <location>
        <begin position="162"/>
        <end position="210"/>
    </location>
</feature>
<reference evidence="3 4" key="2">
    <citation type="submission" date="2018-11" db="EMBL/GenBank/DDBJ databases">
        <authorList>
            <consortium name="Pathogen Informatics"/>
        </authorList>
    </citation>
    <scope>NUCLEOTIDE SEQUENCE [LARGE SCALE GENOMIC DNA]</scope>
</reference>
<dbReference type="Proteomes" id="UP000274429">
    <property type="component" value="Unassembled WGS sequence"/>
</dbReference>
<dbReference type="STRING" id="6205.A0A0R3WUF3"/>
<keyword evidence="4" id="KW-1185">Reference proteome</keyword>
<dbReference type="AlphaFoldDB" id="A0A0R3WUF3"/>
<name>A0A0R3WUF3_HYDTA</name>
<dbReference type="InterPro" id="IPR018797">
    <property type="entry name" value="FAM98"/>
</dbReference>
<dbReference type="PANTHER" id="PTHR31353">
    <property type="entry name" value="FAM98"/>
    <property type="match status" value="1"/>
</dbReference>
<organism evidence="5">
    <name type="scientific">Hydatigena taeniaeformis</name>
    <name type="common">Feline tapeworm</name>
    <name type="synonym">Taenia taeniaeformis</name>
    <dbReference type="NCBI Taxonomy" id="6205"/>
    <lineage>
        <taxon>Eukaryota</taxon>
        <taxon>Metazoa</taxon>
        <taxon>Spiralia</taxon>
        <taxon>Lophotrochozoa</taxon>
        <taxon>Platyhelminthes</taxon>
        <taxon>Cestoda</taxon>
        <taxon>Eucestoda</taxon>
        <taxon>Cyclophyllidea</taxon>
        <taxon>Taeniidae</taxon>
        <taxon>Hydatigera</taxon>
    </lineage>
</organism>
<feature type="region of interest" description="Disordered" evidence="2">
    <location>
        <begin position="150"/>
        <end position="228"/>
    </location>
</feature>
<proteinExistence type="inferred from homology"/>